<accession>A0A4Y9AEY0</accession>
<proteinExistence type="predicted"/>
<sequence>MDIEYLLETVQDEEIKDLMLFNQGISKRHLNTISELFVKEEIPVPAAFSTSDVYKGAPRLFDDAFMLFNVQQMAIGAFGQYTRGLSSAIRQDVIDYYQQGIRELNEIYERSTHLLLEKGAIIKTPNIPYPKQVSFIGSKQFNNFLTGKTRPLAGMEIKYLNINIATNILGKTLMMGFAQTASSKKLRNYFKNGWQLADKQIKQYGNLLAGDNIPSPMLMDPHVTDSKVPAFSDKLMLYHVTLAIQLGLENIGIAMSRTLRHDIHAKYAKFIGEIGLYSNQGQKLMIGNGWFEEPPLASDRKKAVRNPLE</sequence>
<dbReference type="RefSeq" id="WP_135108029.1">
    <property type="nucleotide sequence ID" value="NZ_SRHY01000001.1"/>
</dbReference>
<dbReference type="Pfam" id="PF11553">
    <property type="entry name" value="DUF3231"/>
    <property type="match status" value="2"/>
</dbReference>
<reference evidence="1 2" key="1">
    <citation type="submission" date="2019-03" db="EMBL/GenBank/DDBJ databases">
        <title>Genome sequence of Lentibacillus salicampi ATCC BAA-719.</title>
        <authorList>
            <person name="Maclea K.S."/>
            <person name="Simoes Junior M."/>
        </authorList>
    </citation>
    <scope>NUCLEOTIDE SEQUENCE [LARGE SCALE GENOMIC DNA]</scope>
    <source>
        <strain evidence="1 2">ATCC BAA-719</strain>
    </source>
</reference>
<comment type="caution">
    <text evidence="1">The sequence shown here is derived from an EMBL/GenBank/DDBJ whole genome shotgun (WGS) entry which is preliminary data.</text>
</comment>
<evidence type="ECO:0000313" key="2">
    <source>
        <dbReference type="Proteomes" id="UP000298484"/>
    </source>
</evidence>
<dbReference type="InterPro" id="IPR012347">
    <property type="entry name" value="Ferritin-like"/>
</dbReference>
<gene>
    <name evidence="1" type="ORF">E4U82_00245</name>
</gene>
<name>A0A4Y9AEY0_9BACI</name>
<dbReference type="AlphaFoldDB" id="A0A4Y9AEY0"/>
<dbReference type="EMBL" id="SRHY01000001">
    <property type="protein sequence ID" value="TFJ94383.1"/>
    <property type="molecule type" value="Genomic_DNA"/>
</dbReference>
<dbReference type="Proteomes" id="UP000298484">
    <property type="component" value="Unassembled WGS sequence"/>
</dbReference>
<evidence type="ECO:0000313" key="1">
    <source>
        <dbReference type="EMBL" id="TFJ94383.1"/>
    </source>
</evidence>
<organism evidence="1 2">
    <name type="scientific">Lentibacillus salicampi</name>
    <dbReference type="NCBI Taxonomy" id="175306"/>
    <lineage>
        <taxon>Bacteria</taxon>
        <taxon>Bacillati</taxon>
        <taxon>Bacillota</taxon>
        <taxon>Bacilli</taxon>
        <taxon>Bacillales</taxon>
        <taxon>Bacillaceae</taxon>
        <taxon>Lentibacillus</taxon>
    </lineage>
</organism>
<dbReference type="InterPro" id="IPR021617">
    <property type="entry name" value="DUF3231"/>
</dbReference>
<dbReference type="Gene3D" id="1.20.1260.10">
    <property type="match status" value="2"/>
</dbReference>
<dbReference type="OrthoDB" id="1675670at2"/>
<keyword evidence="2" id="KW-1185">Reference proteome</keyword>
<protein>
    <submittedName>
        <fullName evidence="1">DUF3231 family protein</fullName>
    </submittedName>
</protein>